<sequence length="69" mass="7621">MIIDTVVKRIEDGYAVLVSDDCGLEVSIPVKKGQRAYMKGESISLIIENDGSVKHMDKQAEKRNPTNEG</sequence>
<evidence type="ECO:0000313" key="1">
    <source>
        <dbReference type="EMBL" id="RXE59725.1"/>
    </source>
</evidence>
<accession>A0A4Q0I785</accession>
<reference evidence="2" key="1">
    <citation type="submission" date="2018-11" db="EMBL/GenBank/DDBJ databases">
        <title>Genome sequencing of a novel mesophilic and cellulolytic organism within the genus Hungateiclostridium.</title>
        <authorList>
            <person name="Rettenmaier R."/>
            <person name="Liebl W."/>
            <person name="Zverlov V."/>
        </authorList>
    </citation>
    <scope>NUCLEOTIDE SEQUENCE [LARGE SCALE GENOMIC DNA]</scope>
    <source>
        <strain evidence="2">N2K1</strain>
    </source>
</reference>
<name>A0A4Q0I785_9FIRM</name>
<keyword evidence="2" id="KW-1185">Reference proteome</keyword>
<dbReference type="AlphaFoldDB" id="A0A4Q0I785"/>
<dbReference type="EMBL" id="RLII01000004">
    <property type="protein sequence ID" value="RXE59725.1"/>
    <property type="molecule type" value="Genomic_DNA"/>
</dbReference>
<organism evidence="1 2">
    <name type="scientific">Acetivibrio mesophilus</name>
    <dbReference type="NCBI Taxonomy" id="2487273"/>
    <lineage>
        <taxon>Bacteria</taxon>
        <taxon>Bacillati</taxon>
        <taxon>Bacillota</taxon>
        <taxon>Clostridia</taxon>
        <taxon>Eubacteriales</taxon>
        <taxon>Oscillospiraceae</taxon>
        <taxon>Acetivibrio</taxon>
    </lineage>
</organism>
<proteinExistence type="predicted"/>
<evidence type="ECO:0000313" key="2">
    <source>
        <dbReference type="Proteomes" id="UP000289166"/>
    </source>
</evidence>
<dbReference type="OrthoDB" id="2086410at2"/>
<protein>
    <recommendedName>
        <fullName evidence="3">DUF3006 domain-containing protein</fullName>
    </recommendedName>
</protein>
<comment type="caution">
    <text evidence="1">The sequence shown here is derived from an EMBL/GenBank/DDBJ whole genome shotgun (WGS) entry which is preliminary data.</text>
</comment>
<evidence type="ECO:0008006" key="3">
    <source>
        <dbReference type="Google" id="ProtNLM"/>
    </source>
</evidence>
<gene>
    <name evidence="1" type="ORF">EFD62_05245</name>
</gene>
<dbReference type="RefSeq" id="WP_069193587.1">
    <property type="nucleotide sequence ID" value="NZ_RLII01000004.1"/>
</dbReference>
<dbReference type="Proteomes" id="UP000289166">
    <property type="component" value="Unassembled WGS sequence"/>
</dbReference>